<gene>
    <name evidence="3" type="ORF">HPP92_006467</name>
</gene>
<feature type="compositionally biased region" description="Basic and acidic residues" evidence="1">
    <location>
        <begin position="1"/>
        <end position="12"/>
    </location>
</feature>
<dbReference type="Proteomes" id="UP000636800">
    <property type="component" value="Chromosome 2"/>
</dbReference>
<evidence type="ECO:0000256" key="1">
    <source>
        <dbReference type="SAM" id="MobiDB-lite"/>
    </source>
</evidence>
<keyword evidence="2" id="KW-0472">Membrane</keyword>
<dbReference type="InterPro" id="IPR002591">
    <property type="entry name" value="Phosphodiest/P_Trfase"/>
</dbReference>
<dbReference type="GO" id="GO:0016787">
    <property type="term" value="F:hydrolase activity"/>
    <property type="evidence" value="ECO:0007669"/>
    <property type="project" value="UniProtKB-ARBA"/>
</dbReference>
<dbReference type="CDD" id="cd16018">
    <property type="entry name" value="Enpp"/>
    <property type="match status" value="1"/>
</dbReference>
<dbReference type="Gene3D" id="3.40.720.10">
    <property type="entry name" value="Alkaline Phosphatase, subunit A"/>
    <property type="match status" value="1"/>
</dbReference>
<protein>
    <submittedName>
        <fullName evidence="3">Uncharacterized protein</fullName>
    </submittedName>
</protein>
<dbReference type="InterPro" id="IPR017850">
    <property type="entry name" value="Alkaline_phosphatase_core_sf"/>
</dbReference>
<keyword evidence="2" id="KW-0812">Transmembrane</keyword>
<dbReference type="AlphaFoldDB" id="A0A835RKD5"/>
<evidence type="ECO:0000256" key="2">
    <source>
        <dbReference type="SAM" id="Phobius"/>
    </source>
</evidence>
<dbReference type="SUPFAM" id="SSF53649">
    <property type="entry name" value="Alkaline phosphatase-like"/>
    <property type="match status" value="1"/>
</dbReference>
<sequence>MASSHEDAHFSDPTKSLLPNSSSSSPGPRTALIHTKSLILISSIVISSTSFVAAVAFAFLLLSSPTVLHLARPLSKLPRPTVILMSFDGFRFGYHLKAPTPNIRRLISNGTSAEDGLIPVFPSITFPNQYSIATGLFPPHHGIINNYFSDPVSGDRFFTTNNDPKWWLGEPLWQTVARHGLHAAAIFWAGCEVKKGSWTCPPKFCPKYNCFTFEERVDAALGFFDLPAENVPVLVMLYFQDPDSQGHVFGPDHPEITKAVARMDAVLGRLIAGLEQRNIFEDVTIILLGDHGMAGTCDEKYIFLEELFPWIHIGSDWVFSADTLLTIQPPPEISSQEALAKMRQGLSSGKVRNGDKLRVFLKEDLPESFHYAASERIPSIVGIVEEGYMVKYKREKQRYGCGGGHGYDHSLMSMRSFFVAHGPRLPQGKQIPSFQNVEVYNLVTAILKLDGAPNNGSSVFPSSILLQENP</sequence>
<comment type="caution">
    <text evidence="3">The sequence shown here is derived from an EMBL/GenBank/DDBJ whole genome shotgun (WGS) entry which is preliminary data.</text>
</comment>
<dbReference type="PANTHER" id="PTHR10151:SF120">
    <property type="entry name" value="BIS(5'-ADENOSYL)-TRIPHOSPHATASE"/>
    <property type="match status" value="1"/>
</dbReference>
<evidence type="ECO:0000313" key="4">
    <source>
        <dbReference type="Proteomes" id="UP000636800"/>
    </source>
</evidence>
<dbReference type="FunFam" id="3.30.1360.180:FF:000002">
    <property type="entry name" value="Alkaline-phosphatase-like family protein"/>
    <property type="match status" value="1"/>
</dbReference>
<dbReference type="Pfam" id="PF01663">
    <property type="entry name" value="Phosphodiest"/>
    <property type="match status" value="1"/>
</dbReference>
<name>A0A835RKD5_VANPL</name>
<dbReference type="PANTHER" id="PTHR10151">
    <property type="entry name" value="ECTONUCLEOTIDE PYROPHOSPHATASE/PHOSPHODIESTERASE"/>
    <property type="match status" value="1"/>
</dbReference>
<organism evidence="3 4">
    <name type="scientific">Vanilla planifolia</name>
    <name type="common">Vanilla</name>
    <dbReference type="NCBI Taxonomy" id="51239"/>
    <lineage>
        <taxon>Eukaryota</taxon>
        <taxon>Viridiplantae</taxon>
        <taxon>Streptophyta</taxon>
        <taxon>Embryophyta</taxon>
        <taxon>Tracheophyta</taxon>
        <taxon>Spermatophyta</taxon>
        <taxon>Magnoliopsida</taxon>
        <taxon>Liliopsida</taxon>
        <taxon>Asparagales</taxon>
        <taxon>Orchidaceae</taxon>
        <taxon>Vanilloideae</taxon>
        <taxon>Vanilleae</taxon>
        <taxon>Vanilla</taxon>
    </lineage>
</organism>
<evidence type="ECO:0000313" key="3">
    <source>
        <dbReference type="EMBL" id="KAG0493069.1"/>
    </source>
</evidence>
<dbReference type="GO" id="GO:0005773">
    <property type="term" value="C:vacuole"/>
    <property type="evidence" value="ECO:0007669"/>
    <property type="project" value="TreeGrafter"/>
</dbReference>
<dbReference type="EMBL" id="JADCNL010000002">
    <property type="protein sequence ID" value="KAG0493069.1"/>
    <property type="molecule type" value="Genomic_DNA"/>
</dbReference>
<feature type="region of interest" description="Disordered" evidence="1">
    <location>
        <begin position="1"/>
        <end position="25"/>
    </location>
</feature>
<keyword evidence="4" id="KW-1185">Reference proteome</keyword>
<feature type="transmembrane region" description="Helical" evidence="2">
    <location>
        <begin position="38"/>
        <end position="62"/>
    </location>
</feature>
<proteinExistence type="predicted"/>
<dbReference type="Gene3D" id="3.30.1360.180">
    <property type="match status" value="1"/>
</dbReference>
<dbReference type="OrthoDB" id="4327079at2759"/>
<keyword evidence="2" id="KW-1133">Transmembrane helix</keyword>
<feature type="compositionally biased region" description="Low complexity" evidence="1">
    <location>
        <begin position="16"/>
        <end position="25"/>
    </location>
</feature>
<accession>A0A835RKD5</accession>
<reference evidence="3 4" key="1">
    <citation type="journal article" date="2020" name="Nat. Food">
        <title>A phased Vanilla planifolia genome enables genetic improvement of flavour and production.</title>
        <authorList>
            <person name="Hasing T."/>
            <person name="Tang H."/>
            <person name="Brym M."/>
            <person name="Khazi F."/>
            <person name="Huang T."/>
            <person name="Chambers A.H."/>
        </authorList>
    </citation>
    <scope>NUCLEOTIDE SEQUENCE [LARGE SCALE GENOMIC DNA]</scope>
    <source>
        <tissue evidence="3">Leaf</tissue>
    </source>
</reference>